<evidence type="ECO:0000313" key="3">
    <source>
        <dbReference type="Proteomes" id="UP000001494"/>
    </source>
</evidence>
<organism evidence="2 3">
    <name type="scientific">Zymomonas mobilis subsp. mobilis (strain ATCC 10988 / DSM 424 / LMG 404 / NCIMB 8938 / NRRL B-806 / ZM1)</name>
    <dbReference type="NCBI Taxonomy" id="555217"/>
    <lineage>
        <taxon>Bacteria</taxon>
        <taxon>Pseudomonadati</taxon>
        <taxon>Pseudomonadota</taxon>
        <taxon>Alphaproteobacteria</taxon>
        <taxon>Sphingomonadales</taxon>
        <taxon>Zymomonadaceae</taxon>
        <taxon>Zymomonas</taxon>
    </lineage>
</organism>
<name>A0A0H3FZ87_ZYMMA</name>
<dbReference type="InterPro" id="IPR038084">
    <property type="entry name" value="PduO/GlcC-like_sf"/>
</dbReference>
<dbReference type="Gene3D" id="3.30.450.150">
    <property type="entry name" value="Haem-degrading domain"/>
    <property type="match status" value="1"/>
</dbReference>
<dbReference type="OrthoDB" id="9815315at2"/>
<comment type="similarity">
    <text evidence="1">Belongs to the UPF0303 family.</text>
</comment>
<gene>
    <name evidence="2" type="ordered locus">Zmob_0004</name>
</gene>
<dbReference type="HOGENOM" id="CLU_101036_2_2_5"/>
<dbReference type="HAMAP" id="MF_00761">
    <property type="entry name" value="UPF0303"/>
    <property type="match status" value="1"/>
</dbReference>
<evidence type="ECO:0000256" key="1">
    <source>
        <dbReference type="HAMAP-Rule" id="MF_00761"/>
    </source>
</evidence>
<reference evidence="2 3" key="1">
    <citation type="journal article" date="2011" name="J. Bacteriol.">
        <title>Genome sequence of the ethanol-producing Zymomonas mobilis subsp. mobilis lectotype strain ATCC 10988.</title>
        <authorList>
            <person name="Pappas K.M."/>
            <person name="Kouvelis V.N."/>
            <person name="Saunders E."/>
            <person name="Brettin T.S."/>
            <person name="Bruce D."/>
            <person name="Detter C."/>
            <person name="Balakireva M."/>
            <person name="Han C.S."/>
            <person name="Savvakis G."/>
            <person name="Kyrpides N.C."/>
            <person name="Typas M.A."/>
        </authorList>
    </citation>
    <scope>NUCLEOTIDE SEQUENCE [LARGE SCALE GENOMIC DNA]</scope>
    <source>
        <strain evidence="3">ATCC 10988 / DSM 424 / CCUG 17860 / LMG 404 / NCIMB 8938 / NRRL B-806 / ZM1</strain>
    </source>
</reference>
<dbReference type="InterPro" id="IPR010371">
    <property type="entry name" value="YBR137W-like"/>
</dbReference>
<dbReference type="Proteomes" id="UP000001494">
    <property type="component" value="Chromosome"/>
</dbReference>
<dbReference type="PIRSF" id="PIRSF008757">
    <property type="entry name" value="UCP008757"/>
    <property type="match status" value="1"/>
</dbReference>
<dbReference type="AlphaFoldDB" id="A0A0H3FZ87"/>
<dbReference type="InterPro" id="IPR005624">
    <property type="entry name" value="PduO/GlcC-like"/>
</dbReference>
<dbReference type="PANTHER" id="PTHR28255">
    <property type="match status" value="1"/>
</dbReference>
<dbReference type="eggNOG" id="COG4702">
    <property type="taxonomic scope" value="Bacteria"/>
</dbReference>
<sequence length="186" mass="20451">MGNLQQLALDADIAAVKQQEKLLRLPEFNEDIAWQLGSYIRQIAVQKNYPIAITVARFNQPLFYCAMPNSSPDNKNWLRRKAATVAHYYTSSYAVGLKLKKKGVTTLSGYGLDDKDYATHGGAFPITVEKAGIVGYIAVSGLDQRDDHALVVQALAVHLGLPAEKTALEYLTQDSLGKARLDETIV</sequence>
<dbReference type="Pfam" id="PF03928">
    <property type="entry name" value="HbpS-like"/>
    <property type="match status" value="1"/>
</dbReference>
<dbReference type="KEGG" id="zmm:Zmob_0004"/>
<protein>
    <recommendedName>
        <fullName evidence="1">UPF0303 protein Zmob_0004</fullName>
    </recommendedName>
</protein>
<dbReference type="SUPFAM" id="SSF143744">
    <property type="entry name" value="GlcG-like"/>
    <property type="match status" value="1"/>
</dbReference>
<proteinExistence type="inferred from homology"/>
<dbReference type="SMR" id="A0A0H3FZ87"/>
<evidence type="ECO:0000313" key="2">
    <source>
        <dbReference type="EMBL" id="AEH61861.1"/>
    </source>
</evidence>
<dbReference type="RefSeq" id="WP_011241147.1">
    <property type="nucleotide sequence ID" value="NC_017262.1"/>
</dbReference>
<dbReference type="NCBIfam" id="NF002696">
    <property type="entry name" value="PRK02487.1-5"/>
    <property type="match status" value="1"/>
</dbReference>
<accession>A0A0H3FZ87</accession>
<dbReference type="EMBL" id="CP002850">
    <property type="protein sequence ID" value="AEH61861.1"/>
    <property type="molecule type" value="Genomic_DNA"/>
</dbReference>
<dbReference type="PANTHER" id="PTHR28255:SF1">
    <property type="entry name" value="UPF0303 PROTEIN YBR137W"/>
    <property type="match status" value="1"/>
</dbReference>